<proteinExistence type="predicted"/>
<evidence type="ECO:0008006" key="3">
    <source>
        <dbReference type="Google" id="ProtNLM"/>
    </source>
</evidence>
<dbReference type="InterPro" id="IPR014729">
    <property type="entry name" value="Rossmann-like_a/b/a_fold"/>
</dbReference>
<name>A0ABW9B4W7_9BURK</name>
<reference evidence="1 2" key="1">
    <citation type="journal article" date="2024" name="Chem. Sci.">
        <title>Discovery of megapolipeptins by genome mining of a Burkholderiales bacteria collection.</title>
        <authorList>
            <person name="Paulo B.S."/>
            <person name="Recchia M.J.J."/>
            <person name="Lee S."/>
            <person name="Fergusson C.H."/>
            <person name="Romanowski S.B."/>
            <person name="Hernandez A."/>
            <person name="Krull N."/>
            <person name="Liu D.Y."/>
            <person name="Cavanagh H."/>
            <person name="Bos A."/>
            <person name="Gray C.A."/>
            <person name="Murphy B.T."/>
            <person name="Linington R.G."/>
            <person name="Eustaquio A.S."/>
        </authorList>
    </citation>
    <scope>NUCLEOTIDE SEQUENCE [LARGE SCALE GENOMIC DNA]</scope>
    <source>
        <strain evidence="1 2">RL17-350-BIC-A</strain>
    </source>
</reference>
<comment type="caution">
    <text evidence="1">The sequence shown here is derived from an EMBL/GenBank/DDBJ whole genome shotgun (WGS) entry which is preliminary data.</text>
</comment>
<organism evidence="1 2">
    <name type="scientific">Paraburkholderia dipogonis</name>
    <dbReference type="NCBI Taxonomy" id="1211383"/>
    <lineage>
        <taxon>Bacteria</taxon>
        <taxon>Pseudomonadati</taxon>
        <taxon>Pseudomonadota</taxon>
        <taxon>Betaproteobacteria</taxon>
        <taxon>Burkholderiales</taxon>
        <taxon>Burkholderiaceae</taxon>
        <taxon>Paraburkholderia</taxon>
    </lineage>
</organism>
<dbReference type="Gene3D" id="3.40.50.620">
    <property type="entry name" value="HUPs"/>
    <property type="match status" value="1"/>
</dbReference>
<dbReference type="SUPFAM" id="SSF52402">
    <property type="entry name" value="Adenine nucleotide alpha hydrolases-like"/>
    <property type="match status" value="1"/>
</dbReference>
<accession>A0ABW9B4W7</accession>
<protein>
    <recommendedName>
        <fullName evidence="3">Phosphoadenosine phosphosulphate reductase domain-containing protein</fullName>
    </recommendedName>
</protein>
<dbReference type="EMBL" id="JAQQEZ010000058">
    <property type="protein sequence ID" value="MFM0007328.1"/>
    <property type="molecule type" value="Genomic_DNA"/>
</dbReference>
<evidence type="ECO:0000313" key="2">
    <source>
        <dbReference type="Proteomes" id="UP001629230"/>
    </source>
</evidence>
<evidence type="ECO:0000313" key="1">
    <source>
        <dbReference type="EMBL" id="MFM0007328.1"/>
    </source>
</evidence>
<gene>
    <name evidence="1" type="ORF">PQR57_41040</name>
</gene>
<sequence>MQRDILTMMESAIAAMQSYIERGYILATGLSGGKDSTCAMVLMLEAVRRSGQGRPGVTHYITSADTTIENPSVANFLHSMLDEVTIFLEDSGLPVEVHLAQPSLASQFVVQTIGRGTLVRTPENGVRDGKRTRACADYGDLSIVNRAVHHLATGIFEASLIPRHGRSANNSF</sequence>
<dbReference type="RefSeq" id="WP_408181921.1">
    <property type="nucleotide sequence ID" value="NZ_JAQQEZ010000058.1"/>
</dbReference>
<keyword evidence="2" id="KW-1185">Reference proteome</keyword>
<dbReference type="Proteomes" id="UP001629230">
    <property type="component" value="Unassembled WGS sequence"/>
</dbReference>